<gene>
    <name evidence="3" type="ORF">IAC95_02725</name>
</gene>
<evidence type="ECO:0000259" key="2">
    <source>
        <dbReference type="Pfam" id="PF02729"/>
    </source>
</evidence>
<dbReference type="PANTHER" id="PTHR45753">
    <property type="entry name" value="ORNITHINE CARBAMOYLTRANSFERASE, MITOCHONDRIAL"/>
    <property type="match status" value="1"/>
</dbReference>
<name>A0A9D1J7V5_9BACT</name>
<dbReference type="Pfam" id="PF02729">
    <property type="entry name" value="OTCace_N"/>
    <property type="match status" value="1"/>
</dbReference>
<dbReference type="Gene3D" id="3.40.50.1370">
    <property type="entry name" value="Aspartate/ornithine carbamoyltransferase"/>
    <property type="match status" value="2"/>
</dbReference>
<dbReference type="Proteomes" id="UP000824200">
    <property type="component" value="Unassembled WGS sequence"/>
</dbReference>
<organism evidence="3 4">
    <name type="scientific">Candidatus Fimimonas gallinarum</name>
    <dbReference type="NCBI Taxonomy" id="2840821"/>
    <lineage>
        <taxon>Bacteria</taxon>
        <taxon>Pseudomonadati</taxon>
        <taxon>Myxococcota</taxon>
        <taxon>Myxococcia</taxon>
        <taxon>Myxococcales</taxon>
        <taxon>Cystobacterineae</taxon>
        <taxon>Myxococcaceae</taxon>
        <taxon>Myxococcaceae incertae sedis</taxon>
        <taxon>Candidatus Fimimonas</taxon>
    </lineage>
</organism>
<dbReference type="EMBL" id="DVHL01000023">
    <property type="protein sequence ID" value="HIR65783.1"/>
    <property type="molecule type" value="Genomic_DNA"/>
</dbReference>
<comment type="caution">
    <text evidence="3">The sequence shown here is derived from an EMBL/GenBank/DDBJ whole genome shotgun (WGS) entry which is preliminary data.</text>
</comment>
<evidence type="ECO:0000313" key="3">
    <source>
        <dbReference type="EMBL" id="HIR65783.1"/>
    </source>
</evidence>
<protein>
    <recommendedName>
        <fullName evidence="2">Aspartate/ornithine carbamoyltransferase carbamoyl-P binding domain-containing protein</fullName>
    </recommendedName>
</protein>
<dbReference type="InterPro" id="IPR036901">
    <property type="entry name" value="Asp/Orn_carbamoylTrfase_sf"/>
</dbReference>
<reference evidence="3" key="1">
    <citation type="submission" date="2020-10" db="EMBL/GenBank/DDBJ databases">
        <authorList>
            <person name="Gilroy R."/>
        </authorList>
    </citation>
    <scope>NUCLEOTIDE SEQUENCE</scope>
    <source>
        <strain evidence="3">CHK121-14286</strain>
    </source>
</reference>
<accession>A0A9D1J7V5</accession>
<keyword evidence="1" id="KW-0808">Transferase</keyword>
<feature type="domain" description="Aspartate/ornithine carbamoyltransferase carbamoyl-P binding" evidence="2">
    <location>
        <begin position="2"/>
        <end position="134"/>
    </location>
</feature>
<dbReference type="AlphaFoldDB" id="A0A9D1J7V5"/>
<reference evidence="3" key="2">
    <citation type="journal article" date="2021" name="PeerJ">
        <title>Extensive microbial diversity within the chicken gut microbiome revealed by metagenomics and culture.</title>
        <authorList>
            <person name="Gilroy R."/>
            <person name="Ravi A."/>
            <person name="Getino M."/>
            <person name="Pursley I."/>
            <person name="Horton D.L."/>
            <person name="Alikhan N.F."/>
            <person name="Baker D."/>
            <person name="Gharbi K."/>
            <person name="Hall N."/>
            <person name="Watson M."/>
            <person name="Adriaenssens E.M."/>
            <person name="Foster-Nyarko E."/>
            <person name="Jarju S."/>
            <person name="Secka A."/>
            <person name="Antonio M."/>
            <person name="Oren A."/>
            <person name="Chaudhuri R.R."/>
            <person name="La Ragione R."/>
            <person name="Hildebrand F."/>
            <person name="Pallen M.J."/>
        </authorList>
    </citation>
    <scope>NUCLEOTIDE SEQUENCE</scope>
    <source>
        <strain evidence="3">CHK121-14286</strain>
    </source>
</reference>
<evidence type="ECO:0000313" key="4">
    <source>
        <dbReference type="Proteomes" id="UP000824200"/>
    </source>
</evidence>
<sequence>MKNLISLTEFNRQDVTQVLEVATQMRRVVLTAYKKGPQLIGHVVSGVWQKPCLSSTAFSLAAAYLSGTAMPIFGVEDVLSHCRSLDNMGVNTVVVSSENDNIVRQFASNARCRVINGGSSQFDPIGVLADLMTLMLKLDGLNNLSVLAVGNKEHNKITELSHCLQLFDSNLVWYLPVEDFSTPRKGIVLNSIETAFAGADAVVDLGLQQFADATKYYGTAGGISEKLIGKARVDAPLLGASTVVDNIGIKQYAHSALSTRESCYVSVAMAVLYMMTKN</sequence>
<evidence type="ECO:0000256" key="1">
    <source>
        <dbReference type="ARBA" id="ARBA00022679"/>
    </source>
</evidence>
<dbReference type="GO" id="GO:0006520">
    <property type="term" value="P:amino acid metabolic process"/>
    <property type="evidence" value="ECO:0007669"/>
    <property type="project" value="InterPro"/>
</dbReference>
<dbReference type="GO" id="GO:0016743">
    <property type="term" value="F:carboxyl- or carbamoyltransferase activity"/>
    <property type="evidence" value="ECO:0007669"/>
    <property type="project" value="InterPro"/>
</dbReference>
<dbReference type="GO" id="GO:0016597">
    <property type="term" value="F:amino acid binding"/>
    <property type="evidence" value="ECO:0007669"/>
    <property type="project" value="InterPro"/>
</dbReference>
<dbReference type="InterPro" id="IPR006132">
    <property type="entry name" value="Asp/Orn_carbamoyltranf_P-bd"/>
</dbReference>
<proteinExistence type="predicted"/>
<dbReference type="SUPFAM" id="SSF53671">
    <property type="entry name" value="Aspartate/ornithine carbamoyltransferase"/>
    <property type="match status" value="1"/>
</dbReference>